<dbReference type="EMBL" id="FNAH01000002">
    <property type="protein sequence ID" value="SDD75409.1"/>
    <property type="molecule type" value="Genomic_DNA"/>
</dbReference>
<dbReference type="CDD" id="cd00090">
    <property type="entry name" value="HTH_ARSR"/>
    <property type="match status" value="1"/>
</dbReference>
<gene>
    <name evidence="2" type="ORF">SAMN05421538_102353</name>
</gene>
<name>A0A1G6XB16_9RHOB</name>
<dbReference type="PANTHER" id="PTHR38600:SF1">
    <property type="entry name" value="TRANSCRIPTIONAL REGULATORY PROTEIN"/>
    <property type="match status" value="1"/>
</dbReference>
<keyword evidence="2" id="KW-0238">DNA-binding</keyword>
<dbReference type="Gene3D" id="1.10.10.10">
    <property type="entry name" value="Winged helix-like DNA-binding domain superfamily/Winged helix DNA-binding domain"/>
    <property type="match status" value="1"/>
</dbReference>
<dbReference type="SUPFAM" id="SSF46785">
    <property type="entry name" value="Winged helix' DNA-binding domain"/>
    <property type="match status" value="1"/>
</dbReference>
<sequence length="117" mass="13405">MLTKDEMDRVFAALSHSSRRDMLDLVRDKPGLSVGELASNFDVTRIAVMNHLKVLEEARLIVSERDGRSRRLYLNAVPIQAIYERWTDKFSAHWLDRMSLIKSAAEAAGKDTERTDE</sequence>
<dbReference type="Proteomes" id="UP000199344">
    <property type="component" value="Unassembled WGS sequence"/>
</dbReference>
<accession>A0A1G6XB16</accession>
<dbReference type="InterPro" id="IPR001845">
    <property type="entry name" value="HTH_ArsR_DNA-bd_dom"/>
</dbReference>
<feature type="domain" description="HTH arsR-type" evidence="1">
    <location>
        <begin position="1"/>
        <end position="94"/>
    </location>
</feature>
<dbReference type="NCBIfam" id="NF033788">
    <property type="entry name" value="HTH_metalloreg"/>
    <property type="match status" value="1"/>
</dbReference>
<dbReference type="STRING" id="591205.SAMN05421538_102353"/>
<dbReference type="InterPro" id="IPR011991">
    <property type="entry name" value="ArsR-like_HTH"/>
</dbReference>
<dbReference type="RefSeq" id="WP_090521547.1">
    <property type="nucleotide sequence ID" value="NZ_FNAH01000002.1"/>
</dbReference>
<keyword evidence="3" id="KW-1185">Reference proteome</keyword>
<evidence type="ECO:0000313" key="3">
    <source>
        <dbReference type="Proteomes" id="UP000199344"/>
    </source>
</evidence>
<dbReference type="Pfam" id="PF12840">
    <property type="entry name" value="HTH_20"/>
    <property type="match status" value="1"/>
</dbReference>
<dbReference type="GO" id="GO:0003700">
    <property type="term" value="F:DNA-binding transcription factor activity"/>
    <property type="evidence" value="ECO:0007669"/>
    <property type="project" value="InterPro"/>
</dbReference>
<protein>
    <submittedName>
        <fullName evidence="2">DNA-binding transcriptional regulator, ArsR family</fullName>
    </submittedName>
</protein>
<dbReference type="OrthoDB" id="9815653at2"/>
<reference evidence="2 3" key="1">
    <citation type="submission" date="2016-10" db="EMBL/GenBank/DDBJ databases">
        <authorList>
            <person name="de Groot N.N."/>
        </authorList>
    </citation>
    <scope>NUCLEOTIDE SEQUENCE [LARGE SCALE GENOMIC DNA]</scope>
    <source>
        <strain evidence="2 3">DSM 22220</strain>
    </source>
</reference>
<dbReference type="GO" id="GO:0003677">
    <property type="term" value="F:DNA binding"/>
    <property type="evidence" value="ECO:0007669"/>
    <property type="project" value="UniProtKB-KW"/>
</dbReference>
<dbReference type="InterPro" id="IPR036388">
    <property type="entry name" value="WH-like_DNA-bd_sf"/>
</dbReference>
<proteinExistence type="predicted"/>
<dbReference type="PROSITE" id="PS50987">
    <property type="entry name" value="HTH_ARSR_2"/>
    <property type="match status" value="1"/>
</dbReference>
<dbReference type="SMART" id="SM00418">
    <property type="entry name" value="HTH_ARSR"/>
    <property type="match status" value="1"/>
</dbReference>
<dbReference type="PANTHER" id="PTHR38600">
    <property type="entry name" value="TRANSCRIPTIONAL REGULATORY PROTEIN"/>
    <property type="match status" value="1"/>
</dbReference>
<dbReference type="AlphaFoldDB" id="A0A1G6XB16"/>
<organism evidence="2 3">
    <name type="scientific">Paracoccus isoporae</name>
    <dbReference type="NCBI Taxonomy" id="591205"/>
    <lineage>
        <taxon>Bacteria</taxon>
        <taxon>Pseudomonadati</taxon>
        <taxon>Pseudomonadota</taxon>
        <taxon>Alphaproteobacteria</taxon>
        <taxon>Rhodobacterales</taxon>
        <taxon>Paracoccaceae</taxon>
        <taxon>Paracoccus</taxon>
    </lineage>
</organism>
<evidence type="ECO:0000259" key="1">
    <source>
        <dbReference type="PROSITE" id="PS50987"/>
    </source>
</evidence>
<evidence type="ECO:0000313" key="2">
    <source>
        <dbReference type="EMBL" id="SDD75409.1"/>
    </source>
</evidence>
<dbReference type="InterPro" id="IPR036390">
    <property type="entry name" value="WH_DNA-bd_sf"/>
</dbReference>